<name>A0A3B1JXC0_ASTMX</name>
<protein>
    <recommendedName>
        <fullName evidence="2">Haloacid dehalogenase-like hydrolase domain-containing protein 3</fullName>
    </recommendedName>
</protein>
<dbReference type="Pfam" id="PF00702">
    <property type="entry name" value="Hydrolase"/>
    <property type="match status" value="1"/>
</dbReference>
<accession>A0A3B1JXC0</accession>
<dbReference type="SFLD" id="SFLDS00003">
    <property type="entry name" value="Haloacid_Dehalogenase"/>
    <property type="match status" value="1"/>
</dbReference>
<dbReference type="InterPro" id="IPR036412">
    <property type="entry name" value="HAD-like_sf"/>
</dbReference>
<dbReference type="NCBIfam" id="TIGR01549">
    <property type="entry name" value="HAD-SF-IA-v1"/>
    <property type="match status" value="1"/>
</dbReference>
<reference evidence="3" key="4">
    <citation type="submission" date="2025-09" db="UniProtKB">
        <authorList>
            <consortium name="Ensembl"/>
        </authorList>
    </citation>
    <scope>IDENTIFICATION</scope>
</reference>
<comment type="similarity">
    <text evidence="1">Belongs to the HAD-like hydrolase superfamily.</text>
</comment>
<dbReference type="PANTHER" id="PTHR46191:SF2">
    <property type="entry name" value="HALOACID DEHALOGENASE-LIKE HYDROLASE DOMAIN-CONTAINING PROTEIN 3"/>
    <property type="match status" value="1"/>
</dbReference>
<dbReference type="InParanoid" id="A0A3B1JXC0"/>
<evidence type="ECO:0000313" key="4">
    <source>
        <dbReference type="Proteomes" id="UP000018467"/>
    </source>
</evidence>
<dbReference type="Ensembl" id="ENSAMXT00000057062.1">
    <property type="protein sequence ID" value="ENSAMXP00000047072.1"/>
    <property type="gene ID" value="ENSAMXG00000037834.1"/>
</dbReference>
<dbReference type="FunCoup" id="A0A3B1JXC0">
    <property type="interactions" value="476"/>
</dbReference>
<dbReference type="InterPro" id="IPR044924">
    <property type="entry name" value="HAD-SF_hydro_IA_REG-2-like_cap"/>
</dbReference>
<evidence type="ECO:0000256" key="1">
    <source>
        <dbReference type="ARBA" id="ARBA00007958"/>
    </source>
</evidence>
<organism evidence="3 4">
    <name type="scientific">Astyanax mexicanus</name>
    <name type="common">Blind cave fish</name>
    <name type="synonym">Astyanax fasciatus mexicanus</name>
    <dbReference type="NCBI Taxonomy" id="7994"/>
    <lineage>
        <taxon>Eukaryota</taxon>
        <taxon>Metazoa</taxon>
        <taxon>Chordata</taxon>
        <taxon>Craniata</taxon>
        <taxon>Vertebrata</taxon>
        <taxon>Euteleostomi</taxon>
        <taxon>Actinopterygii</taxon>
        <taxon>Neopterygii</taxon>
        <taxon>Teleostei</taxon>
        <taxon>Ostariophysi</taxon>
        <taxon>Characiformes</taxon>
        <taxon>Characoidei</taxon>
        <taxon>Acestrorhamphidae</taxon>
        <taxon>Acestrorhamphinae</taxon>
        <taxon>Astyanax</taxon>
    </lineage>
</organism>
<dbReference type="SUPFAM" id="SSF56784">
    <property type="entry name" value="HAD-like"/>
    <property type="match status" value="1"/>
</dbReference>
<dbReference type="PANTHER" id="PTHR46191">
    <property type="match status" value="1"/>
</dbReference>
<dbReference type="AlphaFoldDB" id="A0A3B1JXC0"/>
<dbReference type="GO" id="GO:0005634">
    <property type="term" value="C:nucleus"/>
    <property type="evidence" value="ECO:0007669"/>
    <property type="project" value="TreeGrafter"/>
</dbReference>
<sequence length="307" mass="34324">MNLCRIQVATFGFVQTGYLSVSSVERVYRCCVLCYLHTGAAFQHSGRSLCWGRGLALLSPLDTFRTMRGPVRWVLWDVKDTLLKVRRSVGEQYCTEAERAGLKLKSKQVEAAFREAYRQSSLLYPNYGIAQGMNGQVWWTGVVKSTFAQCGVQDPVLLDTLAKNLYQNFCGPDNWEVFPDSNSTLKSCTALGMKLGVVSNFDSRLEGVLRGCGLLTHFSFLLTSEGAGVSKPDVKIFTQALKKCGVPANNVAHIGDHYVNDYLTSRSLGIRGFLLDRHEQHEHQNVPAEHRLKSLEELPARLQQEVD</sequence>
<dbReference type="InterPro" id="IPR006439">
    <property type="entry name" value="HAD-SF_hydro_IA"/>
</dbReference>
<evidence type="ECO:0000256" key="2">
    <source>
        <dbReference type="ARBA" id="ARBA00015556"/>
    </source>
</evidence>
<reference evidence="4" key="2">
    <citation type="journal article" date="2014" name="Nat. Commun.">
        <title>The cavefish genome reveals candidate genes for eye loss.</title>
        <authorList>
            <person name="McGaugh S.E."/>
            <person name="Gross J.B."/>
            <person name="Aken B."/>
            <person name="Blin M."/>
            <person name="Borowsky R."/>
            <person name="Chalopin D."/>
            <person name="Hinaux H."/>
            <person name="Jeffery W.R."/>
            <person name="Keene A."/>
            <person name="Ma L."/>
            <person name="Minx P."/>
            <person name="Murphy D."/>
            <person name="O'Quin K.E."/>
            <person name="Retaux S."/>
            <person name="Rohner N."/>
            <person name="Searle S.M."/>
            <person name="Stahl B.A."/>
            <person name="Tabin C."/>
            <person name="Volff J.N."/>
            <person name="Yoshizawa M."/>
            <person name="Warren W.C."/>
        </authorList>
    </citation>
    <scope>NUCLEOTIDE SEQUENCE [LARGE SCALE GENOMIC DNA]</scope>
    <source>
        <strain evidence="4">female</strain>
    </source>
</reference>
<dbReference type="Gene3D" id="1.10.150.720">
    <property type="entry name" value="Haloacid dehalogenase-like hydrolase"/>
    <property type="match status" value="1"/>
</dbReference>
<reference evidence="4" key="1">
    <citation type="submission" date="2013-03" db="EMBL/GenBank/DDBJ databases">
        <authorList>
            <person name="Jeffery W."/>
            <person name="Warren W."/>
            <person name="Wilson R.K."/>
        </authorList>
    </citation>
    <scope>NUCLEOTIDE SEQUENCE</scope>
    <source>
        <strain evidence="4">female</strain>
    </source>
</reference>
<dbReference type="Bgee" id="ENSAMXG00000037834">
    <property type="expression patterns" value="Expressed in muscle tissue and 13 other cell types or tissues"/>
</dbReference>
<reference evidence="3" key="3">
    <citation type="submission" date="2025-08" db="UniProtKB">
        <authorList>
            <consortium name="Ensembl"/>
        </authorList>
    </citation>
    <scope>IDENTIFICATION</scope>
</reference>
<dbReference type="InterPro" id="IPR051828">
    <property type="entry name" value="HAD-like_hydrolase_domain"/>
</dbReference>
<dbReference type="Proteomes" id="UP000018467">
    <property type="component" value="Unassembled WGS sequence"/>
</dbReference>
<evidence type="ECO:0000313" key="3">
    <source>
        <dbReference type="Ensembl" id="ENSAMXP00000047072.1"/>
    </source>
</evidence>
<dbReference type="STRING" id="7994.ENSAMXP00000047072"/>
<dbReference type="InterPro" id="IPR023214">
    <property type="entry name" value="HAD_sf"/>
</dbReference>
<dbReference type="InterPro" id="IPR011949">
    <property type="entry name" value="HAD-SF_hydro_IA_REG-2-like"/>
</dbReference>
<dbReference type="SFLD" id="SFLDG01129">
    <property type="entry name" value="C1.5:_HAD__Beta-PGM__Phosphata"/>
    <property type="match status" value="1"/>
</dbReference>
<keyword evidence="4" id="KW-1185">Reference proteome</keyword>
<dbReference type="CDD" id="cd16415">
    <property type="entry name" value="HAD_dREG-2_like"/>
    <property type="match status" value="1"/>
</dbReference>
<dbReference type="NCBIfam" id="TIGR02252">
    <property type="entry name" value="DREG-2"/>
    <property type="match status" value="1"/>
</dbReference>
<dbReference type="Gene3D" id="3.40.50.1000">
    <property type="entry name" value="HAD superfamily/HAD-like"/>
    <property type="match status" value="1"/>
</dbReference>
<dbReference type="GeneTree" id="ENSGT00390000015582"/>
<proteinExistence type="inferred from homology"/>